<dbReference type="Proteomes" id="UP001156666">
    <property type="component" value="Unassembled WGS sequence"/>
</dbReference>
<evidence type="ECO:0000259" key="1">
    <source>
        <dbReference type="Pfam" id="PF09992"/>
    </source>
</evidence>
<dbReference type="EMBL" id="BSOH01000012">
    <property type="protein sequence ID" value="GLR17488.1"/>
    <property type="molecule type" value="Genomic_DNA"/>
</dbReference>
<evidence type="ECO:0000313" key="2">
    <source>
        <dbReference type="EMBL" id="GLR17488.1"/>
    </source>
</evidence>
<proteinExistence type="predicted"/>
<reference evidence="2" key="2">
    <citation type="submission" date="2023-01" db="EMBL/GenBank/DDBJ databases">
        <title>Draft genome sequence of Portibacter lacus strain NBRC 108769.</title>
        <authorList>
            <person name="Sun Q."/>
            <person name="Mori K."/>
        </authorList>
    </citation>
    <scope>NUCLEOTIDE SEQUENCE</scope>
    <source>
        <strain evidence="2">NBRC 108769</strain>
    </source>
</reference>
<dbReference type="AlphaFoldDB" id="A0AA37WE09"/>
<sequence>MSTDRFFNSKQIITYISIPKNSKNYELDFAHAGNELIKTSELAQTNNALAAINGGFFNMKKGGSVTYFEKNDQVISESTTPAADRKSDTYVLNGAIVIDNEHNLVMEEFNDDQHYIDSPDELAVLVTGPILLENGTALKLKETSFVTKRHPRSCLCTNDQSIFLIAIDGRSDVAEGMNLKETQEFLLTLGCKDAINLDGGGSTTLWNKESGIVNNPSDKTGERPVSNILYIRNF</sequence>
<accession>A0AA37WE09</accession>
<reference evidence="2" key="1">
    <citation type="journal article" date="2014" name="Int. J. Syst. Evol. Microbiol.">
        <title>Complete genome sequence of Corynebacterium casei LMG S-19264T (=DSM 44701T), isolated from a smear-ripened cheese.</title>
        <authorList>
            <consortium name="US DOE Joint Genome Institute (JGI-PGF)"/>
            <person name="Walter F."/>
            <person name="Albersmeier A."/>
            <person name="Kalinowski J."/>
            <person name="Ruckert C."/>
        </authorList>
    </citation>
    <scope>NUCLEOTIDE SEQUENCE</scope>
    <source>
        <strain evidence="2">NBRC 108769</strain>
    </source>
</reference>
<comment type="caution">
    <text evidence="2">The sequence shown here is derived from an EMBL/GenBank/DDBJ whole genome shotgun (WGS) entry which is preliminary data.</text>
</comment>
<organism evidence="2 3">
    <name type="scientific">Portibacter lacus</name>
    <dbReference type="NCBI Taxonomy" id="1099794"/>
    <lineage>
        <taxon>Bacteria</taxon>
        <taxon>Pseudomonadati</taxon>
        <taxon>Bacteroidota</taxon>
        <taxon>Saprospiria</taxon>
        <taxon>Saprospirales</taxon>
        <taxon>Haliscomenobacteraceae</taxon>
        <taxon>Portibacter</taxon>
    </lineage>
</organism>
<keyword evidence="3" id="KW-1185">Reference proteome</keyword>
<dbReference type="PANTHER" id="PTHR40446:SF2">
    <property type="entry name" value="N-ACETYLGLUCOSAMINE-1-PHOSPHODIESTER ALPHA-N-ACETYLGLUCOSAMINIDASE"/>
    <property type="match status" value="1"/>
</dbReference>
<evidence type="ECO:0000313" key="3">
    <source>
        <dbReference type="Proteomes" id="UP001156666"/>
    </source>
</evidence>
<dbReference type="Pfam" id="PF09992">
    <property type="entry name" value="NAGPA"/>
    <property type="match status" value="1"/>
</dbReference>
<dbReference type="InterPro" id="IPR018711">
    <property type="entry name" value="NAGPA"/>
</dbReference>
<protein>
    <recommendedName>
        <fullName evidence="1">Phosphodiester glycosidase domain-containing protein</fullName>
    </recommendedName>
</protein>
<feature type="domain" description="Phosphodiester glycosidase" evidence="1">
    <location>
        <begin position="46"/>
        <end position="231"/>
    </location>
</feature>
<gene>
    <name evidence="2" type="ORF">GCM10007940_21030</name>
</gene>
<dbReference type="PANTHER" id="PTHR40446">
    <property type="entry name" value="N-ACETYLGLUCOSAMINE-1-PHOSPHODIESTER ALPHA-N-ACETYLGLUCOSAMINIDASE"/>
    <property type="match status" value="1"/>
</dbReference>
<name>A0AA37WE09_9BACT</name>